<evidence type="ECO:0000256" key="6">
    <source>
        <dbReference type="ARBA" id="ARBA00022737"/>
    </source>
</evidence>
<feature type="region of interest" description="Disordered" evidence="9">
    <location>
        <begin position="911"/>
        <end position="953"/>
    </location>
</feature>
<feature type="domain" description="PDZ" evidence="10">
    <location>
        <begin position="491"/>
        <end position="566"/>
    </location>
</feature>
<gene>
    <name evidence="12" type="ORF">VZT92_002592</name>
</gene>
<dbReference type="InterPro" id="IPR036034">
    <property type="entry name" value="PDZ_sf"/>
</dbReference>
<dbReference type="InterPro" id="IPR015132">
    <property type="entry name" value="L27_2"/>
</dbReference>
<dbReference type="Pfam" id="PF09045">
    <property type="entry name" value="L27_2"/>
    <property type="match status" value="1"/>
</dbReference>
<evidence type="ECO:0008006" key="14">
    <source>
        <dbReference type="Google" id="ProtNLM"/>
    </source>
</evidence>
<keyword evidence="6" id="KW-0677">Repeat</keyword>
<accession>A0AAW1G192</accession>
<evidence type="ECO:0000256" key="5">
    <source>
        <dbReference type="ARBA" id="ARBA00022553"/>
    </source>
</evidence>
<feature type="compositionally biased region" description="Low complexity" evidence="9">
    <location>
        <begin position="975"/>
        <end position="991"/>
    </location>
</feature>
<feature type="compositionally biased region" description="Polar residues" evidence="9">
    <location>
        <begin position="1"/>
        <end position="12"/>
    </location>
</feature>
<evidence type="ECO:0000313" key="12">
    <source>
        <dbReference type="EMBL" id="KAK9540123.1"/>
    </source>
</evidence>
<feature type="region of interest" description="Disordered" evidence="9">
    <location>
        <begin position="1153"/>
        <end position="1182"/>
    </location>
</feature>
<dbReference type="CDD" id="cd06671">
    <property type="entry name" value="PDZ7_MUPP1-PD6_PATJ-like"/>
    <property type="match status" value="1"/>
</dbReference>
<dbReference type="PROSITE" id="PS51022">
    <property type="entry name" value="L27"/>
    <property type="match status" value="1"/>
</dbReference>
<evidence type="ECO:0000256" key="2">
    <source>
        <dbReference type="ARBA" id="ARBA00004435"/>
    </source>
</evidence>
<evidence type="ECO:0000259" key="11">
    <source>
        <dbReference type="PROSITE" id="PS51022"/>
    </source>
</evidence>
<sequence length="1946" mass="208206">MTCTIGGASSSVHAAGKFTPRGPAEEVLDALRSGSGPVDIEPTGAAMELALEAVERLQAKLKERGEAPTQEKLSLLKTVLQSPLFHHILSLQQAQRKSPAKGKISKSVSMNCGPCQGVALDLKTLSHSDSYTWAMENRGPGRSIHRVGSISSLDSLDMSFSDIYPDNCVPTESQYCTPPRISRTMSMGRNLSAIAHERRHVEMIELINDGKGLGFGIIGGRSTGVMVKTILPGGAAGRDKRLRSSDQILRIGDTDLAGMNSEQVAQVLRNAGTKVKLLIARDVTKDNHLSSPVLSQDSLDVKLNDLNDDYEFSVQFTKNSQGLGFTISSYIGDLNSVYSAGVIVKSIVKGSTVDQDGRIYIGDIILSVDGASLQGCSEQRAMEVLRRTGPQVRLRLLRKAVRLSHILPPVPPLQPLRHSHSFHEGNPYRRGLNRIQETGICSLREISRRAAYANGRPRHNSRNGVKLTPAEEEDLRKRWQHAVGQRYEVIVCQLERFSETSGLGISLEARAGHHYLCSVLPEGPIGQSGKIFTGDQILEVNGIPLIGETHKEVVNVLKELPKHVCLVCSHIIPPAIPDSDEEEDDDVHLTLKELLAEFNDKLDQGCVIPCPTAEDITKRGVPPMSPPLAMWERDAQVVELEKGESGLGFSILDYQDPEDVTKTVLVIRSLVAGGVADRDGRLLPGDRLMFVNESDLEGSSLDYAVYVLKSTGYGPVRIGVAKPLPLELCGGLTPISERSLRVSYDDTDSHSQNSLLVEATEANTNSDDNSIIQLSYISTENRLRHRFHIMEDDYRQRAPPLPHRTSFERTITVVRGNRSLGMSVSAIKDGSGMLVRSVVQGGSVSQDGRLGVGDAILAMNGEPTSNLTNARARAALRRHSVIGPEISITYVPAHQVDQYRTRLRLPPLDSIAADSASSSPTPPSPSPEPASAPARSPGPVRAAAPTPTSAPAPSALKHVASVKFKAAAPDPAAVRATASSKAPSKGPAAVPTITPALDSSWQIPKSFPPKKKEKEEGEVVDPKTKKTTGADVKAAQLEVEVKVDGEEELRSHTAVSWDQPRSVRLTRAPGQSLGISIMGGRGMGHRLSTGEMMRGVFVKHISPDSPAAHNGTLRNGDRILEVCGVDLRDASHEQAVEAIRRTGESVVFLVQSGQHRPQSPMLANHGRRTPTPQSNSHSGKKAEPLSLFLTLSPANPFTPAPFKVPSPTSDGTDRRNPATIAAPVTAAAAAESEGDIGRKKMLQRYGSLSGKLHMIELEKGPAARGLGIGLSGNKDGSRARMSVHVADVDPRGPAGLDGRIRVGDELLEINGQILYGRSHQNASTIINNAPPKVKIILIRNKAALGQTASEDTVDSRTDAAERGGLTRDVQLVVLPQHHTGPGPCLAEGESKHGAAVRSLTQHGTASKDGRRQVGDRIIAEHSDEPVTGLSMAKVSSLILEQRVTVDLSNSPSSSSSSPPLSRPRSLTPASLPVPSPPPPFNAARTSPVGCSDWLGSAPTTSDPLICPVVAGGETTIEFCKGNVGLGLSIVGGCDTLLGAVIIHEVNDGGAAQRDGRLQAGDHILEVNGIDLRQATHDEAIGVLRLTTQRVRLCVFRHQEAYREEDLWDVFSLELRPRPGEGLGFATVGKSNDTGIFVSDLIRGGVADLDGRLLLGDQILSINGEDVRAASQEHVHELLQSCSGAVHLEVARFKAGLQYSQQRQSEDSDCSTLTHSSGCDASLGHQRETDNRTGSYSFQEYPDAKQVIIQKGACDSLGISVAGGAGSPHDNVPLFIATMDTDGLAAKTQQLQAGDRLLCINDVSMEGMTRVQAGVLLQNATGTIRLQVAAGSGGCSTEDHNDVHAPRSPLPRFHNNLCARMYKTVTLERGSSGLGFSIVGGFSSPHGDLPIYIKTVFNKGAAVEDGRLKRGDQIIAVNGRCLEGVTHAEAVDILKKTRGTVVLTVLS</sequence>
<dbReference type="Gene3D" id="2.30.42.10">
    <property type="match status" value="12"/>
</dbReference>
<dbReference type="SMART" id="SM00228">
    <property type="entry name" value="PDZ"/>
    <property type="match status" value="12"/>
</dbReference>
<feature type="domain" description="PDZ" evidence="10">
    <location>
        <begin position="1062"/>
        <end position="1154"/>
    </location>
</feature>
<dbReference type="GO" id="GO:0016324">
    <property type="term" value="C:apical plasma membrane"/>
    <property type="evidence" value="ECO:0007669"/>
    <property type="project" value="UniProtKB-SubCell"/>
</dbReference>
<feature type="compositionally biased region" description="Low complexity" evidence="9">
    <location>
        <begin position="931"/>
        <end position="953"/>
    </location>
</feature>
<feature type="domain" description="PDZ" evidence="10">
    <location>
        <begin position="1863"/>
        <end position="1946"/>
    </location>
</feature>
<feature type="compositionally biased region" description="Basic and acidic residues" evidence="9">
    <location>
        <begin position="1010"/>
        <end position="1024"/>
    </location>
</feature>
<keyword evidence="3" id="KW-0796">Tight junction</keyword>
<dbReference type="FunFam" id="2.30.42.10:FF:000070">
    <property type="entry name" value="Multiple PDZ domain protein"/>
    <property type="match status" value="1"/>
</dbReference>
<dbReference type="InterPro" id="IPR036892">
    <property type="entry name" value="L27_dom_sf"/>
</dbReference>
<dbReference type="EMBL" id="JBCEZU010000013">
    <property type="protein sequence ID" value="KAK9540123.1"/>
    <property type="molecule type" value="Genomic_DNA"/>
</dbReference>
<feature type="compositionally biased region" description="Low complexity" evidence="9">
    <location>
        <begin position="1447"/>
        <end position="1470"/>
    </location>
</feature>
<keyword evidence="8" id="KW-0472">Membrane</keyword>
<comment type="caution">
    <text evidence="12">The sequence shown here is derived from an EMBL/GenBank/DDBJ whole genome shotgun (WGS) entry which is preliminary data.</text>
</comment>
<feature type="domain" description="PDZ" evidence="10">
    <location>
        <begin position="313"/>
        <end position="400"/>
    </location>
</feature>
<dbReference type="InterPro" id="IPR004172">
    <property type="entry name" value="L27_dom"/>
</dbReference>
<dbReference type="Proteomes" id="UP001488805">
    <property type="component" value="Unassembled WGS sequence"/>
</dbReference>
<dbReference type="SUPFAM" id="SSF101288">
    <property type="entry name" value="L27 domain"/>
    <property type="match status" value="1"/>
</dbReference>
<dbReference type="CDD" id="cd06669">
    <property type="entry name" value="PDZ5_MUPP1-like"/>
    <property type="match status" value="1"/>
</dbReference>
<dbReference type="CDD" id="cd06672">
    <property type="entry name" value="PDZ8_MUPP1-PDZ7_PATJ-PDZ2_INAD-like"/>
    <property type="match status" value="1"/>
</dbReference>
<dbReference type="CDD" id="cd06676">
    <property type="entry name" value="PDZ13_MUPP1-like"/>
    <property type="match status" value="1"/>
</dbReference>
<reference evidence="12 13" key="1">
    <citation type="journal article" date="2024" name="Genome Biol. Evol.">
        <title>Chromosome-level genome assembly of the viviparous eelpout Zoarces viviparus.</title>
        <authorList>
            <person name="Fuhrmann N."/>
            <person name="Brasseur M.V."/>
            <person name="Bakowski C.E."/>
            <person name="Podsiadlowski L."/>
            <person name="Prost S."/>
            <person name="Krehenwinkel H."/>
            <person name="Mayer C."/>
        </authorList>
    </citation>
    <scope>NUCLEOTIDE SEQUENCE [LARGE SCALE GENOMIC DNA]</scope>
    <source>
        <strain evidence="12">NO-MEL_2022_Ind0_liver</strain>
    </source>
</reference>
<organism evidence="12 13">
    <name type="scientific">Zoarces viviparus</name>
    <name type="common">Viviparous eelpout</name>
    <name type="synonym">Blennius viviparus</name>
    <dbReference type="NCBI Taxonomy" id="48416"/>
    <lineage>
        <taxon>Eukaryota</taxon>
        <taxon>Metazoa</taxon>
        <taxon>Chordata</taxon>
        <taxon>Craniata</taxon>
        <taxon>Vertebrata</taxon>
        <taxon>Euteleostomi</taxon>
        <taxon>Actinopterygii</taxon>
        <taxon>Neopterygii</taxon>
        <taxon>Teleostei</taxon>
        <taxon>Neoteleostei</taxon>
        <taxon>Acanthomorphata</taxon>
        <taxon>Eupercaria</taxon>
        <taxon>Perciformes</taxon>
        <taxon>Cottioidei</taxon>
        <taxon>Zoarcales</taxon>
        <taxon>Zoarcidae</taxon>
        <taxon>Zoarcinae</taxon>
        <taxon>Zoarces</taxon>
    </lineage>
</organism>
<comment type="subcellular location">
    <subcellularLocation>
        <location evidence="1">Apical cell membrane</location>
    </subcellularLocation>
    <subcellularLocation>
        <location evidence="2">Cell junction</location>
        <location evidence="2">Tight junction</location>
    </subcellularLocation>
</comment>
<dbReference type="SUPFAM" id="SSF50156">
    <property type="entry name" value="PDZ domain-like"/>
    <property type="match status" value="11"/>
</dbReference>
<dbReference type="CDD" id="cd06670">
    <property type="entry name" value="PDZ6_MUPP1-like"/>
    <property type="match status" value="1"/>
</dbReference>
<feature type="domain" description="PDZ" evidence="10">
    <location>
        <begin position="1745"/>
        <end position="1831"/>
    </location>
</feature>
<feature type="domain" description="PDZ" evidence="10">
    <location>
        <begin position="1254"/>
        <end position="1341"/>
    </location>
</feature>
<dbReference type="Pfam" id="PF00595">
    <property type="entry name" value="PDZ"/>
    <property type="match status" value="11"/>
</dbReference>
<keyword evidence="7" id="KW-0965">Cell junction</keyword>
<evidence type="ECO:0000256" key="3">
    <source>
        <dbReference type="ARBA" id="ARBA00022427"/>
    </source>
</evidence>
<keyword evidence="4" id="KW-1003">Cell membrane</keyword>
<dbReference type="CDD" id="cd06673">
    <property type="entry name" value="PDZ10_MUPP1-PDZ8_PATJ-like"/>
    <property type="match status" value="1"/>
</dbReference>
<feature type="region of interest" description="Disordered" evidence="9">
    <location>
        <begin position="1"/>
        <end position="20"/>
    </location>
</feature>
<feature type="region of interest" description="Disordered" evidence="9">
    <location>
        <begin position="975"/>
        <end position="1027"/>
    </location>
</feature>
<dbReference type="GO" id="GO:0005923">
    <property type="term" value="C:bicellular tight junction"/>
    <property type="evidence" value="ECO:0007669"/>
    <property type="project" value="UniProtKB-SubCell"/>
</dbReference>
<evidence type="ECO:0000313" key="13">
    <source>
        <dbReference type="Proteomes" id="UP001488805"/>
    </source>
</evidence>
<name>A0AAW1G192_ZOAVI</name>
<feature type="domain" description="PDZ" evidence="10">
    <location>
        <begin position="1515"/>
        <end position="1598"/>
    </location>
</feature>
<feature type="domain" description="PDZ" evidence="10">
    <location>
        <begin position="1371"/>
        <end position="1438"/>
    </location>
</feature>
<evidence type="ECO:0000256" key="7">
    <source>
        <dbReference type="ARBA" id="ARBA00022949"/>
    </source>
</evidence>
<feature type="domain" description="PDZ" evidence="10">
    <location>
        <begin position="810"/>
        <end position="878"/>
    </location>
</feature>
<feature type="region of interest" description="Disordered" evidence="9">
    <location>
        <begin position="1445"/>
        <end position="1484"/>
    </location>
</feature>
<keyword evidence="13" id="KW-1185">Reference proteome</keyword>
<feature type="compositionally biased region" description="Pro residues" evidence="9">
    <location>
        <begin position="920"/>
        <end position="930"/>
    </location>
</feature>
<dbReference type="PANTHER" id="PTHR19964">
    <property type="entry name" value="MULTIPLE PDZ DOMAIN PROTEIN"/>
    <property type="match status" value="1"/>
</dbReference>
<proteinExistence type="predicted"/>
<dbReference type="Gene3D" id="1.10.287.650">
    <property type="entry name" value="L27 domain"/>
    <property type="match status" value="1"/>
</dbReference>
<keyword evidence="5" id="KW-0597">Phosphoprotein</keyword>
<dbReference type="InterPro" id="IPR001478">
    <property type="entry name" value="PDZ"/>
</dbReference>
<feature type="domain" description="PDZ" evidence="10">
    <location>
        <begin position="203"/>
        <end position="283"/>
    </location>
</feature>
<dbReference type="FunFam" id="2.30.42.10:FF:000038">
    <property type="entry name" value="Multiple PDZ domain protein isoform X1"/>
    <property type="match status" value="1"/>
</dbReference>
<dbReference type="CDD" id="cd06674">
    <property type="entry name" value="PDZ11_MUPP1-PDZ9_PATJ-like"/>
    <property type="match status" value="1"/>
</dbReference>
<evidence type="ECO:0000256" key="9">
    <source>
        <dbReference type="SAM" id="MobiDB-lite"/>
    </source>
</evidence>
<dbReference type="CDD" id="cd06668">
    <property type="entry name" value="PDZ4_MUPP1-like"/>
    <property type="match status" value="1"/>
</dbReference>
<feature type="domain" description="L27" evidence="11">
    <location>
        <begin position="43"/>
        <end position="103"/>
    </location>
</feature>
<protein>
    <recommendedName>
        <fullName evidence="14">Multiple PDZ domain protein</fullName>
    </recommendedName>
</protein>
<evidence type="ECO:0000256" key="4">
    <source>
        <dbReference type="ARBA" id="ARBA00022475"/>
    </source>
</evidence>
<dbReference type="CDD" id="cd06667">
    <property type="entry name" value="PDZ2_MUPP1-like"/>
    <property type="match status" value="1"/>
</dbReference>
<dbReference type="InterPro" id="IPR051342">
    <property type="entry name" value="PDZ_scaffold"/>
</dbReference>
<feature type="domain" description="PDZ" evidence="10">
    <location>
        <begin position="1611"/>
        <end position="1693"/>
    </location>
</feature>
<dbReference type="PROSITE" id="PS50106">
    <property type="entry name" value="PDZ"/>
    <property type="match status" value="12"/>
</dbReference>
<dbReference type="SMART" id="SM00569">
    <property type="entry name" value="L27"/>
    <property type="match status" value="1"/>
</dbReference>
<feature type="compositionally biased region" description="Pro residues" evidence="9">
    <location>
        <begin position="1471"/>
        <end position="1480"/>
    </location>
</feature>
<dbReference type="PANTHER" id="PTHR19964:SF10">
    <property type="entry name" value="MULTIPLE PDZ DOMAIN PROTEIN"/>
    <property type="match status" value="1"/>
</dbReference>
<evidence type="ECO:0000259" key="10">
    <source>
        <dbReference type="PROSITE" id="PS50106"/>
    </source>
</evidence>
<feature type="domain" description="PDZ" evidence="10">
    <location>
        <begin position="637"/>
        <end position="712"/>
    </location>
</feature>
<evidence type="ECO:0000256" key="8">
    <source>
        <dbReference type="ARBA" id="ARBA00023136"/>
    </source>
</evidence>
<evidence type="ECO:0000256" key="1">
    <source>
        <dbReference type="ARBA" id="ARBA00004221"/>
    </source>
</evidence>